<dbReference type="SUPFAM" id="SSF51735">
    <property type="entry name" value="NAD(P)-binding Rossmann-fold domains"/>
    <property type="match status" value="1"/>
</dbReference>
<dbReference type="GO" id="GO:0016491">
    <property type="term" value="F:oxidoreductase activity"/>
    <property type="evidence" value="ECO:0007669"/>
    <property type="project" value="UniProtKB-KW"/>
</dbReference>
<dbReference type="Gene3D" id="3.90.25.10">
    <property type="entry name" value="UDP-galactose 4-epimerase, domain 1"/>
    <property type="match status" value="1"/>
</dbReference>
<evidence type="ECO:0000259" key="3">
    <source>
        <dbReference type="Pfam" id="PF05368"/>
    </source>
</evidence>
<sequence>MQFTKIALFGANGDIGNAILHALATCEEQSFNITAIVSPSSHLKYSGETKSITVKKLDVLSATEEDFAQTLENVEVVISALGGKLLDCQLTMQNGAAQAGVQRFYPSEFGMHQIPVLPNGEHFVHPAWAQKIKCFENATRHPAVEAGLMFYTVIGCGEMFDVGEEPMLCPWLKADVDEYVIHTVGNKHSKVDFCSRHDVASFLVSSICLPRLSENRVLGLRGHNTSWAEIATSLRRHTSKPVDINNIPVDMAIDWIKHPAKVPLTLQNGSSFPPDFWLLLRYVEGQGRISRSSGQFHDDIFLRNGATHINEYFKELFSNAQD</sequence>
<dbReference type="PANTHER" id="PTHR47706">
    <property type="entry name" value="NMRA-LIKE FAMILY PROTEIN"/>
    <property type="match status" value="1"/>
</dbReference>
<dbReference type="Proteomes" id="UP000191285">
    <property type="component" value="Unassembled WGS sequence"/>
</dbReference>
<proteinExistence type="predicted"/>
<accession>A0A1V6TYY7</accession>
<gene>
    <name evidence="4" type="ORF">PENSTE_c001G02590</name>
</gene>
<evidence type="ECO:0000313" key="5">
    <source>
        <dbReference type="Proteomes" id="UP000191285"/>
    </source>
</evidence>
<dbReference type="Gene3D" id="3.40.50.720">
    <property type="entry name" value="NAD(P)-binding Rossmann-like Domain"/>
    <property type="match status" value="1"/>
</dbReference>
<comment type="caution">
    <text evidence="4">The sequence shown here is derived from an EMBL/GenBank/DDBJ whole genome shotgun (WGS) entry which is preliminary data.</text>
</comment>
<keyword evidence="1" id="KW-0521">NADP</keyword>
<dbReference type="EMBL" id="MLKD01000001">
    <property type="protein sequence ID" value="OQE31557.1"/>
    <property type="molecule type" value="Genomic_DNA"/>
</dbReference>
<organism evidence="4 5">
    <name type="scientific">Penicillium steckii</name>
    <dbReference type="NCBI Taxonomy" id="303698"/>
    <lineage>
        <taxon>Eukaryota</taxon>
        <taxon>Fungi</taxon>
        <taxon>Dikarya</taxon>
        <taxon>Ascomycota</taxon>
        <taxon>Pezizomycotina</taxon>
        <taxon>Eurotiomycetes</taxon>
        <taxon>Eurotiomycetidae</taxon>
        <taxon>Eurotiales</taxon>
        <taxon>Aspergillaceae</taxon>
        <taxon>Penicillium</taxon>
    </lineage>
</organism>
<dbReference type="InterPro" id="IPR051609">
    <property type="entry name" value="NmrA/Isoflavone_reductase-like"/>
</dbReference>
<protein>
    <recommendedName>
        <fullName evidence="3">NmrA-like domain-containing protein</fullName>
    </recommendedName>
</protein>
<keyword evidence="5" id="KW-1185">Reference proteome</keyword>
<name>A0A1V6TYY7_9EURO</name>
<evidence type="ECO:0000256" key="1">
    <source>
        <dbReference type="ARBA" id="ARBA00022857"/>
    </source>
</evidence>
<dbReference type="AlphaFoldDB" id="A0A1V6TYY7"/>
<dbReference type="PANTHER" id="PTHR47706:SF9">
    <property type="entry name" value="NMRA-LIKE DOMAIN-CONTAINING PROTEIN-RELATED"/>
    <property type="match status" value="1"/>
</dbReference>
<dbReference type="OrthoDB" id="9974981at2759"/>
<dbReference type="STRING" id="303698.A0A1V6TYY7"/>
<dbReference type="InterPro" id="IPR008030">
    <property type="entry name" value="NmrA-like"/>
</dbReference>
<dbReference type="InterPro" id="IPR036291">
    <property type="entry name" value="NAD(P)-bd_dom_sf"/>
</dbReference>
<dbReference type="Pfam" id="PF05368">
    <property type="entry name" value="NmrA"/>
    <property type="match status" value="1"/>
</dbReference>
<reference evidence="5" key="1">
    <citation type="journal article" date="2017" name="Nat. Microbiol.">
        <title>Global analysis of biosynthetic gene clusters reveals vast potential of secondary metabolite production in Penicillium species.</title>
        <authorList>
            <person name="Nielsen J.C."/>
            <person name="Grijseels S."/>
            <person name="Prigent S."/>
            <person name="Ji B."/>
            <person name="Dainat J."/>
            <person name="Nielsen K.F."/>
            <person name="Frisvad J.C."/>
            <person name="Workman M."/>
            <person name="Nielsen J."/>
        </authorList>
    </citation>
    <scope>NUCLEOTIDE SEQUENCE [LARGE SCALE GENOMIC DNA]</scope>
    <source>
        <strain evidence="5">IBT 24891</strain>
    </source>
</reference>
<evidence type="ECO:0000256" key="2">
    <source>
        <dbReference type="ARBA" id="ARBA00023002"/>
    </source>
</evidence>
<evidence type="ECO:0000313" key="4">
    <source>
        <dbReference type="EMBL" id="OQE31557.1"/>
    </source>
</evidence>
<keyword evidence="2" id="KW-0560">Oxidoreductase</keyword>
<feature type="domain" description="NmrA-like" evidence="3">
    <location>
        <begin position="5"/>
        <end position="261"/>
    </location>
</feature>